<name>A0A942I9D9_9HYPH</name>
<dbReference type="RefSeq" id="WP_188255773.1">
    <property type="nucleotide sequence ID" value="NZ_JABVCF010000008.1"/>
</dbReference>
<feature type="region of interest" description="Disordered" evidence="1">
    <location>
        <begin position="111"/>
        <end position="146"/>
    </location>
</feature>
<dbReference type="InterPro" id="IPR018679">
    <property type="entry name" value="DUF2161"/>
</dbReference>
<evidence type="ECO:0000313" key="2">
    <source>
        <dbReference type="EMBL" id="MBS3650225.1"/>
    </source>
</evidence>
<evidence type="ECO:0008006" key="4">
    <source>
        <dbReference type="Google" id="ProtNLM"/>
    </source>
</evidence>
<dbReference type="Pfam" id="PF09929">
    <property type="entry name" value="DUF2161"/>
    <property type="match status" value="1"/>
</dbReference>
<evidence type="ECO:0000313" key="3">
    <source>
        <dbReference type="Proteomes" id="UP000680348"/>
    </source>
</evidence>
<sequence length="216" mass="24108">MSETSLYPPLKRFLESLGYAVKGEVSGCDIVALADGDPPVVIVCEMKLQFNLELLLQGVDRAVACDEVWLAARLSSNGRGREDDPRFRALCRRLGFGLLGVRGENVELLLSPAAPPPRRDPKRRSRLIEEHRRRRGDPTVGGGSRQPIMTAYRQEALACAEALSEGPRRPRDLKPTAPNAQKILHRNVYGWFNRAERGLYELTSAGREALQRWPAP</sequence>
<organism evidence="2 3">
    <name type="scientific">Pseudaminobacter soli</name>
    <name type="common">ex Zhang et al. 2022</name>
    <dbReference type="NCBI Taxonomy" id="2831468"/>
    <lineage>
        <taxon>Bacteria</taxon>
        <taxon>Pseudomonadati</taxon>
        <taxon>Pseudomonadota</taxon>
        <taxon>Alphaproteobacteria</taxon>
        <taxon>Hyphomicrobiales</taxon>
        <taxon>Phyllobacteriaceae</taxon>
        <taxon>Pseudaminobacter</taxon>
    </lineage>
</organism>
<dbReference type="AlphaFoldDB" id="A0A942I9D9"/>
<keyword evidence="3" id="KW-1185">Reference proteome</keyword>
<accession>A0A942I9D9</accession>
<dbReference type="EMBL" id="JAGWCR010000008">
    <property type="protein sequence ID" value="MBS3650225.1"/>
    <property type="molecule type" value="Genomic_DNA"/>
</dbReference>
<dbReference type="Proteomes" id="UP000680348">
    <property type="component" value="Unassembled WGS sequence"/>
</dbReference>
<reference evidence="2" key="1">
    <citation type="submission" date="2021-04" db="EMBL/GenBank/DDBJ databases">
        <title>Pseudaminobacter soli sp. nov., isolated from paddy soil contaminated by heavy metals.</title>
        <authorList>
            <person name="Zhang K."/>
        </authorList>
    </citation>
    <scope>NUCLEOTIDE SEQUENCE</scope>
    <source>
        <strain evidence="2">19-2017</strain>
    </source>
</reference>
<protein>
    <recommendedName>
        <fullName evidence="4">DUF2161 domain-containing phosphodiesterase</fullName>
    </recommendedName>
</protein>
<comment type="caution">
    <text evidence="2">The sequence shown here is derived from an EMBL/GenBank/DDBJ whole genome shotgun (WGS) entry which is preliminary data.</text>
</comment>
<proteinExistence type="predicted"/>
<gene>
    <name evidence="2" type="ORF">KEU06_16550</name>
</gene>
<evidence type="ECO:0000256" key="1">
    <source>
        <dbReference type="SAM" id="MobiDB-lite"/>
    </source>
</evidence>